<dbReference type="InterPro" id="IPR020843">
    <property type="entry name" value="ER"/>
</dbReference>
<dbReference type="SUPFAM" id="SSF51735">
    <property type="entry name" value="NAD(P)-binding Rossmann-fold domains"/>
    <property type="match status" value="1"/>
</dbReference>
<dbReference type="AlphaFoldDB" id="A0AAD7BRS2"/>
<proteinExistence type="inferred from homology"/>
<organism evidence="7 8">
    <name type="scientific">Roridomyces roridus</name>
    <dbReference type="NCBI Taxonomy" id="1738132"/>
    <lineage>
        <taxon>Eukaryota</taxon>
        <taxon>Fungi</taxon>
        <taxon>Dikarya</taxon>
        <taxon>Basidiomycota</taxon>
        <taxon>Agaricomycotina</taxon>
        <taxon>Agaricomycetes</taxon>
        <taxon>Agaricomycetidae</taxon>
        <taxon>Agaricales</taxon>
        <taxon>Marasmiineae</taxon>
        <taxon>Mycenaceae</taxon>
        <taxon>Roridomyces</taxon>
    </lineage>
</organism>
<evidence type="ECO:0000256" key="4">
    <source>
        <dbReference type="ARBA" id="ARBA00023002"/>
    </source>
</evidence>
<dbReference type="Gene3D" id="3.40.50.720">
    <property type="entry name" value="NAD(P)-binding Rossmann-like Domain"/>
    <property type="match status" value="1"/>
</dbReference>
<dbReference type="InterPro" id="IPR029752">
    <property type="entry name" value="D-isomer_DH_CS1"/>
</dbReference>
<dbReference type="FunFam" id="3.40.50.720:FF:000022">
    <property type="entry name" value="Cinnamyl alcohol dehydrogenase"/>
    <property type="match status" value="1"/>
</dbReference>
<dbReference type="InterPro" id="IPR013154">
    <property type="entry name" value="ADH-like_N"/>
</dbReference>
<keyword evidence="4" id="KW-0560">Oxidoreductase</keyword>
<accession>A0AAD7BRS2</accession>
<protein>
    <submittedName>
        <fullName evidence="7">NADP-dependent alcohol dehydrogenase C 2</fullName>
    </submittedName>
</protein>
<comment type="cofactor">
    <cofactor evidence="1 5">
        <name>Zn(2+)</name>
        <dbReference type="ChEBI" id="CHEBI:29105"/>
    </cofactor>
</comment>
<dbReference type="Pfam" id="PF00107">
    <property type="entry name" value="ADH_zinc_N"/>
    <property type="match status" value="1"/>
</dbReference>
<dbReference type="InterPro" id="IPR047109">
    <property type="entry name" value="CAD-like"/>
</dbReference>
<dbReference type="GO" id="GO:0008270">
    <property type="term" value="F:zinc ion binding"/>
    <property type="evidence" value="ECO:0007669"/>
    <property type="project" value="InterPro"/>
</dbReference>
<gene>
    <name evidence="7" type="ORF">FB45DRAFT_794732</name>
</gene>
<dbReference type="PROSITE" id="PS00065">
    <property type="entry name" value="D_2_HYDROXYACID_DH_1"/>
    <property type="match status" value="1"/>
</dbReference>
<reference evidence="7" key="1">
    <citation type="submission" date="2023-03" db="EMBL/GenBank/DDBJ databases">
        <title>Massive genome expansion in bonnet fungi (Mycena s.s.) driven by repeated elements and novel gene families across ecological guilds.</title>
        <authorList>
            <consortium name="Lawrence Berkeley National Laboratory"/>
            <person name="Harder C.B."/>
            <person name="Miyauchi S."/>
            <person name="Viragh M."/>
            <person name="Kuo A."/>
            <person name="Thoen E."/>
            <person name="Andreopoulos B."/>
            <person name="Lu D."/>
            <person name="Skrede I."/>
            <person name="Drula E."/>
            <person name="Henrissat B."/>
            <person name="Morin E."/>
            <person name="Kohler A."/>
            <person name="Barry K."/>
            <person name="LaButti K."/>
            <person name="Morin E."/>
            <person name="Salamov A."/>
            <person name="Lipzen A."/>
            <person name="Mereny Z."/>
            <person name="Hegedus B."/>
            <person name="Baldrian P."/>
            <person name="Stursova M."/>
            <person name="Weitz H."/>
            <person name="Taylor A."/>
            <person name="Grigoriev I.V."/>
            <person name="Nagy L.G."/>
            <person name="Martin F."/>
            <person name="Kauserud H."/>
        </authorList>
    </citation>
    <scope>NUCLEOTIDE SEQUENCE</scope>
    <source>
        <strain evidence="7">9284</strain>
    </source>
</reference>
<keyword evidence="3 5" id="KW-0862">Zinc</keyword>
<evidence type="ECO:0000313" key="7">
    <source>
        <dbReference type="EMBL" id="KAJ7628814.1"/>
    </source>
</evidence>
<dbReference type="PANTHER" id="PTHR42683">
    <property type="entry name" value="ALDEHYDE REDUCTASE"/>
    <property type="match status" value="1"/>
</dbReference>
<evidence type="ECO:0000256" key="2">
    <source>
        <dbReference type="ARBA" id="ARBA00022723"/>
    </source>
</evidence>
<comment type="caution">
    <text evidence="7">The sequence shown here is derived from an EMBL/GenBank/DDBJ whole genome shotgun (WGS) entry which is preliminary data.</text>
</comment>
<dbReference type="SUPFAM" id="SSF50129">
    <property type="entry name" value="GroES-like"/>
    <property type="match status" value="1"/>
</dbReference>
<evidence type="ECO:0000259" key="6">
    <source>
        <dbReference type="SMART" id="SM00829"/>
    </source>
</evidence>
<dbReference type="EMBL" id="JARKIF010000010">
    <property type="protein sequence ID" value="KAJ7628814.1"/>
    <property type="molecule type" value="Genomic_DNA"/>
</dbReference>
<dbReference type="CDD" id="cd05283">
    <property type="entry name" value="CAD1"/>
    <property type="match status" value="1"/>
</dbReference>
<evidence type="ECO:0000256" key="1">
    <source>
        <dbReference type="ARBA" id="ARBA00001947"/>
    </source>
</evidence>
<dbReference type="InterPro" id="IPR013149">
    <property type="entry name" value="ADH-like_C"/>
</dbReference>
<dbReference type="Pfam" id="PF08240">
    <property type="entry name" value="ADH_N"/>
    <property type="match status" value="1"/>
</dbReference>
<comment type="similarity">
    <text evidence="5">Belongs to the zinc-containing alcohol dehydrogenase family.</text>
</comment>
<sequence>MSGIDFTVFKGSPSGIVETKSYRALPTGTQVLVKVTHSGICWTDEVFKHADMVLGHEGVGVVQQLGEAVQGFKVGDVVGWGYVHKTCGTCTCCLAGHDNYCAVRTIYGYANKDQGSFGTHAIWDASWLFKIPKEIAPEHAAPLMCAGATVFAIIDSYNIRPTDRVGVVGIGGLGHLAIQFLAKIGGRVVVFSNTEAKREEAMKLGAAEFYPTTGVQKLDIGVTLDHLIITANLVPDQWMLYMSVMSNMGSVYPLTVSSEPLKIPAMPLNARGIKFQGSVGASRGVQKKMLQFAAAHNIKPTIEQFPMTKAGVEEGMAKLREGRMRYRAVLVA</sequence>
<keyword evidence="2 5" id="KW-0479">Metal-binding</keyword>
<dbReference type="Gene3D" id="3.90.180.10">
    <property type="entry name" value="Medium-chain alcohol dehydrogenases, catalytic domain"/>
    <property type="match status" value="1"/>
</dbReference>
<dbReference type="InterPro" id="IPR011032">
    <property type="entry name" value="GroES-like_sf"/>
</dbReference>
<name>A0AAD7BRS2_9AGAR</name>
<dbReference type="PROSITE" id="PS00059">
    <property type="entry name" value="ADH_ZINC"/>
    <property type="match status" value="1"/>
</dbReference>
<feature type="domain" description="Enoyl reductase (ER)" evidence="6">
    <location>
        <begin position="11"/>
        <end position="330"/>
    </location>
</feature>
<evidence type="ECO:0000256" key="3">
    <source>
        <dbReference type="ARBA" id="ARBA00022833"/>
    </source>
</evidence>
<dbReference type="Proteomes" id="UP001221142">
    <property type="component" value="Unassembled WGS sequence"/>
</dbReference>
<dbReference type="GO" id="GO:0016616">
    <property type="term" value="F:oxidoreductase activity, acting on the CH-OH group of donors, NAD or NADP as acceptor"/>
    <property type="evidence" value="ECO:0007669"/>
    <property type="project" value="InterPro"/>
</dbReference>
<dbReference type="InterPro" id="IPR002328">
    <property type="entry name" value="ADH_Zn_CS"/>
</dbReference>
<evidence type="ECO:0000256" key="5">
    <source>
        <dbReference type="RuleBase" id="RU361277"/>
    </source>
</evidence>
<dbReference type="SMART" id="SM00829">
    <property type="entry name" value="PKS_ER"/>
    <property type="match status" value="1"/>
</dbReference>
<evidence type="ECO:0000313" key="8">
    <source>
        <dbReference type="Proteomes" id="UP001221142"/>
    </source>
</evidence>
<keyword evidence="8" id="KW-1185">Reference proteome</keyword>
<dbReference type="InterPro" id="IPR036291">
    <property type="entry name" value="NAD(P)-bd_dom_sf"/>
</dbReference>